<evidence type="ECO:0000313" key="3">
    <source>
        <dbReference type="Proteomes" id="UP001066276"/>
    </source>
</evidence>
<sequence>MSPDVRHPGGRRWRWAVKARRKDAEGDKRRLASERDVRGGEADQFGERESHSITGLLKALSMELRGGFETSKSNQVEIRNLCEDLIKKIDELVGRTSALAEGDYDLRTAVEENKEQIKGLKAEVGLMAKTESLENNQRRNNLRFNESPRDWKELKGLVVRLIKQEVNFDDIAKDSQRVHRVLAKMPLKRDKLRKILVYFYTYAIKEHILGMALKRNYFRWMGSLLRSDQI</sequence>
<name>A0AAV7WB72_PLEWA</name>
<evidence type="ECO:0000313" key="2">
    <source>
        <dbReference type="EMBL" id="KAJ1209349.1"/>
    </source>
</evidence>
<feature type="region of interest" description="Disordered" evidence="1">
    <location>
        <begin position="22"/>
        <end position="48"/>
    </location>
</feature>
<accession>A0AAV7WB72</accession>
<dbReference type="PANTHER" id="PTHR11505">
    <property type="entry name" value="L1 TRANSPOSABLE ELEMENT-RELATED"/>
    <property type="match status" value="1"/>
</dbReference>
<reference evidence="2" key="1">
    <citation type="journal article" date="2022" name="bioRxiv">
        <title>Sequencing and chromosome-scale assembly of the giantPleurodeles waltlgenome.</title>
        <authorList>
            <person name="Brown T."/>
            <person name="Elewa A."/>
            <person name="Iarovenko S."/>
            <person name="Subramanian E."/>
            <person name="Araus A.J."/>
            <person name="Petzold A."/>
            <person name="Susuki M."/>
            <person name="Suzuki K.-i.T."/>
            <person name="Hayashi T."/>
            <person name="Toyoda A."/>
            <person name="Oliveira C."/>
            <person name="Osipova E."/>
            <person name="Leigh N.D."/>
            <person name="Simon A."/>
            <person name="Yun M.H."/>
        </authorList>
    </citation>
    <scope>NUCLEOTIDE SEQUENCE</scope>
    <source>
        <strain evidence="2">20211129_DDA</strain>
        <tissue evidence="2">Liver</tissue>
    </source>
</reference>
<evidence type="ECO:0000256" key="1">
    <source>
        <dbReference type="SAM" id="MobiDB-lite"/>
    </source>
</evidence>
<dbReference type="AlphaFoldDB" id="A0AAV7WB72"/>
<dbReference type="EMBL" id="JANPWB010000002">
    <property type="protein sequence ID" value="KAJ1209349.1"/>
    <property type="molecule type" value="Genomic_DNA"/>
</dbReference>
<dbReference type="Proteomes" id="UP001066276">
    <property type="component" value="Chromosome 1_2"/>
</dbReference>
<dbReference type="Gene3D" id="3.30.70.1820">
    <property type="entry name" value="L1 transposable element, RRM domain"/>
    <property type="match status" value="1"/>
</dbReference>
<keyword evidence="3" id="KW-1185">Reference proteome</keyword>
<dbReference type="InterPro" id="IPR004244">
    <property type="entry name" value="Transposase_22"/>
</dbReference>
<organism evidence="2 3">
    <name type="scientific">Pleurodeles waltl</name>
    <name type="common">Iberian ribbed newt</name>
    <dbReference type="NCBI Taxonomy" id="8319"/>
    <lineage>
        <taxon>Eukaryota</taxon>
        <taxon>Metazoa</taxon>
        <taxon>Chordata</taxon>
        <taxon>Craniata</taxon>
        <taxon>Vertebrata</taxon>
        <taxon>Euteleostomi</taxon>
        <taxon>Amphibia</taxon>
        <taxon>Batrachia</taxon>
        <taxon>Caudata</taxon>
        <taxon>Salamandroidea</taxon>
        <taxon>Salamandridae</taxon>
        <taxon>Pleurodelinae</taxon>
        <taxon>Pleurodeles</taxon>
    </lineage>
</organism>
<proteinExistence type="predicted"/>
<protein>
    <submittedName>
        <fullName evidence="2">Uncharacterized protein</fullName>
    </submittedName>
</protein>
<gene>
    <name evidence="2" type="ORF">NDU88_004727</name>
</gene>
<comment type="caution">
    <text evidence="2">The sequence shown here is derived from an EMBL/GenBank/DDBJ whole genome shotgun (WGS) entry which is preliminary data.</text>
</comment>